<gene>
    <name evidence="2" type="ORF">EZS27_011219</name>
</gene>
<accession>A0A5J4S6G5</accession>
<comment type="caution">
    <text evidence="2">The sequence shown here is derived from an EMBL/GenBank/DDBJ whole genome shotgun (WGS) entry which is preliminary data.</text>
</comment>
<evidence type="ECO:0000313" key="2">
    <source>
        <dbReference type="EMBL" id="KAA6340950.1"/>
    </source>
</evidence>
<reference evidence="2" key="1">
    <citation type="submission" date="2019-03" db="EMBL/GenBank/DDBJ databases">
        <title>Single cell metagenomics reveals metabolic interactions within the superorganism composed of flagellate Streblomastix strix and complex community of Bacteroidetes bacteria on its surface.</title>
        <authorList>
            <person name="Treitli S.C."/>
            <person name="Kolisko M."/>
            <person name="Husnik F."/>
            <person name="Keeling P."/>
            <person name="Hampl V."/>
        </authorList>
    </citation>
    <scope>NUCLEOTIDE SEQUENCE</scope>
    <source>
        <strain evidence="2">STM</strain>
    </source>
</reference>
<feature type="compositionally biased region" description="Basic and acidic residues" evidence="1">
    <location>
        <begin position="368"/>
        <end position="380"/>
    </location>
</feature>
<feature type="region of interest" description="Disordered" evidence="1">
    <location>
        <begin position="361"/>
        <end position="380"/>
    </location>
</feature>
<evidence type="ECO:0008006" key="3">
    <source>
        <dbReference type="Google" id="ProtNLM"/>
    </source>
</evidence>
<evidence type="ECO:0000256" key="1">
    <source>
        <dbReference type="SAM" id="MobiDB-lite"/>
    </source>
</evidence>
<protein>
    <recommendedName>
        <fullName evidence="3">CRISPR-associated protein</fullName>
    </recommendedName>
</protein>
<sequence length="518" mass="60175">MKELIFKTKLLTDVVLNQKAATEGNQESLDFIPGNNFLGIAAGTLYPTLSPEENLLVFHSSKVRFGDAHPSKDGNRTLRIPASMYCAKLGEDKRDKEDKKNYEVIIHHAMPEEENEFIRKFQPKQCRKGFYDFSALKESSTPLYEIEVNVEKSFAIKSAYDRNMRRSADSQMYGYESLKRGSHWRFSIFIDDNVDNGLIDKIKESIIGERRIGRSRTAQYGSIKIQPIETQEYRFFDGSNIKNYVLVYADARLIFLDEYGLPTFQPTVEDLGFENGEIDWKNSQVRTFQYAPWNFQRQARDTDRCGIEKGSVFYIKQKEGVTEKLSYNGNDFVGKYQNEGFGKISINPEFLTSIEGGKGESKYFNNQTKDKGKNEEEGKRPEVNCNDPLFLYLKNRHEQEERENIVYQIVNKFVTEHKSDFKSNSFASQWGTIRALATQFKTKKELKKELFEKKEFKNGKECPTAYLTHGVAKEKWDDKGRREKFREEFFDKLTEENCQSALINLSSEMAKIARREII</sequence>
<dbReference type="AlphaFoldDB" id="A0A5J4S6G5"/>
<name>A0A5J4S6G5_9ZZZZ</name>
<proteinExistence type="predicted"/>
<dbReference type="EMBL" id="SNRY01000422">
    <property type="protein sequence ID" value="KAA6340950.1"/>
    <property type="molecule type" value="Genomic_DNA"/>
</dbReference>
<organism evidence="2">
    <name type="scientific">termite gut metagenome</name>
    <dbReference type="NCBI Taxonomy" id="433724"/>
    <lineage>
        <taxon>unclassified sequences</taxon>
        <taxon>metagenomes</taxon>
        <taxon>organismal metagenomes</taxon>
    </lineage>
</organism>